<protein>
    <submittedName>
        <fullName evidence="1">Uncharacterized protein</fullName>
    </submittedName>
</protein>
<gene>
    <name evidence="1" type="ORF">HMPREF1064_03460</name>
</gene>
<dbReference type="PATRIC" id="fig|997876.3.peg.3596"/>
<dbReference type="HOGENOM" id="CLU_695719_0_0_10"/>
<name>I9QMY3_9BACT</name>
<dbReference type="OrthoDB" id="1040451at2"/>
<dbReference type="EMBL" id="AGXJ01000064">
    <property type="protein sequence ID" value="EIY30693.1"/>
    <property type="molecule type" value="Genomic_DNA"/>
</dbReference>
<accession>I9QMY3</accession>
<keyword evidence="2" id="KW-1185">Reference proteome</keyword>
<evidence type="ECO:0000313" key="1">
    <source>
        <dbReference type="EMBL" id="EIY30693.1"/>
    </source>
</evidence>
<evidence type="ECO:0000313" key="2">
    <source>
        <dbReference type="Proteomes" id="UP000005974"/>
    </source>
</evidence>
<dbReference type="Proteomes" id="UP000005974">
    <property type="component" value="Unassembled WGS sequence"/>
</dbReference>
<sequence length="393" mass="44152">MEKTRFAIISDLFKLSRCISDSLKLAESLIIGTSDSPAKQNDIRKGIKREMKTVPVLLERLREYIAEHDDKELARQFVRLHGEAKRLCDLCSADQTELGKEAFYAGIVYTTIEAIDGYFFPDGSGHETVGCPVRSMTRTEVTDCIDTIRSAIRKCVMETEANKGKEKTGEKAFSMLADVDRNKIQAVKEYIVNTNDKDLARLFTEDFAKAVHLSVMFQKGNPRAQSAGIKMFHIALTMSYVKRNILHEDMLKFQAETVSNHELQGFVATDTAQGGTFNTTAQVPVLRLYQFLTSFTVQSGPDKGKPLLDGNAVSDKDFIHAVMRADYSPIYGHCVKGKLRCVVTLLSKAYFKDWKEYRIAAARSIGLTAESLAKYNVEKPFISKLKELLPMIK</sequence>
<dbReference type="RefSeq" id="WP_007849326.1">
    <property type="nucleotide sequence ID" value="NZ_JH724135.1"/>
</dbReference>
<organism evidence="1 2">
    <name type="scientific">Phocaeicola dorei CL02T12C06</name>
    <dbReference type="NCBI Taxonomy" id="997876"/>
    <lineage>
        <taxon>Bacteria</taxon>
        <taxon>Pseudomonadati</taxon>
        <taxon>Bacteroidota</taxon>
        <taxon>Bacteroidia</taxon>
        <taxon>Bacteroidales</taxon>
        <taxon>Bacteroidaceae</taxon>
        <taxon>Phocaeicola</taxon>
    </lineage>
</organism>
<comment type="caution">
    <text evidence="1">The sequence shown here is derived from an EMBL/GenBank/DDBJ whole genome shotgun (WGS) entry which is preliminary data.</text>
</comment>
<reference evidence="1 2" key="1">
    <citation type="submission" date="2012-02" db="EMBL/GenBank/DDBJ databases">
        <title>The Genome Sequence of Bacteroides dorei CL02T12C06.</title>
        <authorList>
            <consortium name="The Broad Institute Genome Sequencing Platform"/>
            <person name="Earl A."/>
            <person name="Ward D."/>
            <person name="Feldgarden M."/>
            <person name="Gevers D."/>
            <person name="Zitomersky N.L."/>
            <person name="Coyne M.J."/>
            <person name="Comstock L.E."/>
            <person name="Young S.K."/>
            <person name="Zeng Q."/>
            <person name="Gargeya S."/>
            <person name="Fitzgerald M."/>
            <person name="Haas B."/>
            <person name="Abouelleil A."/>
            <person name="Alvarado L."/>
            <person name="Arachchi H.M."/>
            <person name="Berlin A."/>
            <person name="Chapman S.B."/>
            <person name="Gearin G."/>
            <person name="Goldberg J."/>
            <person name="Griggs A."/>
            <person name="Gujja S."/>
            <person name="Hansen M."/>
            <person name="Heiman D."/>
            <person name="Howarth C."/>
            <person name="Larimer J."/>
            <person name="Lui A."/>
            <person name="MacDonald P.J.P."/>
            <person name="McCowen C."/>
            <person name="Montmayeur A."/>
            <person name="Murphy C."/>
            <person name="Neiman D."/>
            <person name="Pearson M."/>
            <person name="Priest M."/>
            <person name="Roberts A."/>
            <person name="Saif S."/>
            <person name="Shea T."/>
            <person name="Sisk P."/>
            <person name="Stolte C."/>
            <person name="Sykes S."/>
            <person name="Wortman J."/>
            <person name="Nusbaum C."/>
            <person name="Birren B."/>
        </authorList>
    </citation>
    <scope>NUCLEOTIDE SEQUENCE [LARGE SCALE GENOMIC DNA]</scope>
    <source>
        <strain evidence="1 2">CL02T12C06</strain>
    </source>
</reference>
<proteinExistence type="predicted"/>
<dbReference type="AlphaFoldDB" id="I9QMY3"/>